<keyword evidence="3" id="KW-1185">Reference proteome</keyword>
<dbReference type="EMBL" id="CAJRAF010000002">
    <property type="protein sequence ID" value="CAG5006395.1"/>
    <property type="molecule type" value="Genomic_DNA"/>
</dbReference>
<evidence type="ECO:0008006" key="4">
    <source>
        <dbReference type="Google" id="ProtNLM"/>
    </source>
</evidence>
<gene>
    <name evidence="2" type="ORF">DYBT9275_03810</name>
</gene>
<evidence type="ECO:0000313" key="2">
    <source>
        <dbReference type="EMBL" id="CAG5006395.1"/>
    </source>
</evidence>
<sequence>MIRNRILRSVKILVVGLIILLLSYVFLFPQLFYCQVLPFSDFRRISSDVYISPSVAGKRYNDIRKSIAASQARIEAFYTGRNSRPVIIVCNNDLEYEKYCNSKEGAGCSLGTPWGAYYVVLNRQGINTDVISHEMGHIELLSRLGWFKTQAQVPQWFNEGLALMLDKRFVNNPDAAGTYMDYMQEWLYFSKNGRKKLELHQIASLSGFFSGDQQRTLFAYMTSGMEISYWLARGGTKCLPGFLRDMESGMSFEQAYAKSETEGLQRREIMLPANPLRLYRYHQSP</sequence>
<accession>A0A916JE56</accession>
<organism evidence="2 3">
    <name type="scientific">Dyadobacter helix</name>
    <dbReference type="NCBI Taxonomy" id="2822344"/>
    <lineage>
        <taxon>Bacteria</taxon>
        <taxon>Pseudomonadati</taxon>
        <taxon>Bacteroidota</taxon>
        <taxon>Cytophagia</taxon>
        <taxon>Cytophagales</taxon>
        <taxon>Spirosomataceae</taxon>
        <taxon>Dyadobacter</taxon>
    </lineage>
</organism>
<dbReference type="Proteomes" id="UP000680038">
    <property type="component" value="Unassembled WGS sequence"/>
</dbReference>
<name>A0A916JE56_9BACT</name>
<evidence type="ECO:0000256" key="1">
    <source>
        <dbReference type="SAM" id="Phobius"/>
    </source>
</evidence>
<feature type="transmembrane region" description="Helical" evidence="1">
    <location>
        <begin position="12"/>
        <end position="33"/>
    </location>
</feature>
<reference evidence="2" key="1">
    <citation type="submission" date="2021-04" db="EMBL/GenBank/DDBJ databases">
        <authorList>
            <person name="Rodrigo-Torres L."/>
            <person name="Arahal R. D."/>
            <person name="Lucena T."/>
        </authorList>
    </citation>
    <scope>NUCLEOTIDE SEQUENCE</scope>
    <source>
        <strain evidence="2">CECT 9275</strain>
    </source>
</reference>
<keyword evidence="1" id="KW-1133">Transmembrane helix</keyword>
<proteinExistence type="predicted"/>
<dbReference type="AlphaFoldDB" id="A0A916JE56"/>
<evidence type="ECO:0000313" key="3">
    <source>
        <dbReference type="Proteomes" id="UP000680038"/>
    </source>
</evidence>
<protein>
    <recommendedName>
        <fullName evidence="4">Peptidase MA-like domain-containing protein</fullName>
    </recommendedName>
</protein>
<dbReference type="RefSeq" id="WP_215240255.1">
    <property type="nucleotide sequence ID" value="NZ_CAJRAF010000002.1"/>
</dbReference>
<comment type="caution">
    <text evidence="2">The sequence shown here is derived from an EMBL/GenBank/DDBJ whole genome shotgun (WGS) entry which is preliminary data.</text>
</comment>
<keyword evidence="1" id="KW-0812">Transmembrane</keyword>
<keyword evidence="1" id="KW-0472">Membrane</keyword>